<proteinExistence type="predicted"/>
<organism evidence="1 2">
    <name type="scientific">Maricaulis maris (strain MCS10)</name>
    <name type="common">Caulobacter maris</name>
    <dbReference type="NCBI Taxonomy" id="394221"/>
    <lineage>
        <taxon>Bacteria</taxon>
        <taxon>Pseudomonadati</taxon>
        <taxon>Pseudomonadota</taxon>
        <taxon>Alphaproteobacteria</taxon>
        <taxon>Maricaulales</taxon>
        <taxon>Maricaulaceae</taxon>
        <taxon>Maricaulis</taxon>
    </lineage>
</organism>
<dbReference type="KEGG" id="mmr:Mmar10_2773"/>
<dbReference type="STRING" id="394221.Mmar10_2773"/>
<gene>
    <name evidence="1" type="ordered locus">Mmar10_2773</name>
</gene>
<dbReference type="AlphaFoldDB" id="Q0AKY8"/>
<evidence type="ECO:0008006" key="3">
    <source>
        <dbReference type="Google" id="ProtNLM"/>
    </source>
</evidence>
<dbReference type="HOGENOM" id="CLU_1446074_0_0_5"/>
<name>Q0AKY8_MARMM</name>
<reference evidence="1 2" key="1">
    <citation type="submission" date="2006-08" db="EMBL/GenBank/DDBJ databases">
        <title>Complete sequence of Maricaulis maris MCS10.</title>
        <authorList>
            <consortium name="US DOE Joint Genome Institute"/>
            <person name="Copeland A."/>
            <person name="Lucas S."/>
            <person name="Lapidus A."/>
            <person name="Barry K."/>
            <person name="Detter J.C."/>
            <person name="Glavina del Rio T."/>
            <person name="Hammon N."/>
            <person name="Israni S."/>
            <person name="Dalin E."/>
            <person name="Tice H."/>
            <person name="Pitluck S."/>
            <person name="Saunders E."/>
            <person name="Brettin T."/>
            <person name="Bruce D."/>
            <person name="Han C."/>
            <person name="Tapia R."/>
            <person name="Gilna P."/>
            <person name="Schmutz J."/>
            <person name="Larimer F."/>
            <person name="Land M."/>
            <person name="Hauser L."/>
            <person name="Kyrpides N."/>
            <person name="Mikhailova N."/>
            <person name="Viollier P."/>
            <person name="Stephens C."/>
            <person name="Richardson P."/>
        </authorList>
    </citation>
    <scope>NUCLEOTIDE SEQUENCE [LARGE SCALE GENOMIC DNA]</scope>
    <source>
        <strain evidence="1 2">MCS10</strain>
    </source>
</reference>
<keyword evidence="2" id="KW-1185">Reference proteome</keyword>
<accession>Q0AKY8</accession>
<dbReference type="EMBL" id="CP000449">
    <property type="protein sequence ID" value="ABI67055.1"/>
    <property type="molecule type" value="Genomic_DNA"/>
</dbReference>
<sequence>MRAILLTVPRPWSSLLAWILVVLPVVLLVVFVWVSLQQAITGWARRETLRAEVAQLTEGLAEADAAGTRWMRARQLSAETLVELADAARAREAFSERFGSFLSELEAAGVATDQASGVGESVVTERVGELHAVWVGVAPIETVLTILEAPQFRPLRVAEMSLVATGVPGDVEIILEFRQPYLIRATR</sequence>
<dbReference type="Proteomes" id="UP000001964">
    <property type="component" value="Chromosome"/>
</dbReference>
<protein>
    <recommendedName>
        <fullName evidence="3">General secretion pathway protein M</fullName>
    </recommendedName>
</protein>
<evidence type="ECO:0000313" key="2">
    <source>
        <dbReference type="Proteomes" id="UP000001964"/>
    </source>
</evidence>
<evidence type="ECO:0000313" key="1">
    <source>
        <dbReference type="EMBL" id="ABI67055.1"/>
    </source>
</evidence>